<feature type="domain" description="DUF305" evidence="2">
    <location>
        <begin position="41"/>
        <end position="187"/>
    </location>
</feature>
<comment type="caution">
    <text evidence="3">The sequence shown here is derived from an EMBL/GenBank/DDBJ whole genome shotgun (WGS) entry which is preliminary data.</text>
</comment>
<gene>
    <name evidence="3" type="ORF">ACFPCV_19800</name>
</gene>
<proteinExistence type="predicted"/>
<organism evidence="3 4">
    <name type="scientific">Actinophytocola glycyrrhizae</name>
    <dbReference type="NCBI Taxonomy" id="2044873"/>
    <lineage>
        <taxon>Bacteria</taxon>
        <taxon>Bacillati</taxon>
        <taxon>Actinomycetota</taxon>
        <taxon>Actinomycetes</taxon>
        <taxon>Pseudonocardiales</taxon>
        <taxon>Pseudonocardiaceae</taxon>
    </lineage>
</organism>
<dbReference type="Proteomes" id="UP001595859">
    <property type="component" value="Unassembled WGS sequence"/>
</dbReference>
<evidence type="ECO:0000256" key="1">
    <source>
        <dbReference type="SAM" id="SignalP"/>
    </source>
</evidence>
<feature type="signal peptide" evidence="1">
    <location>
        <begin position="1"/>
        <end position="19"/>
    </location>
</feature>
<keyword evidence="4" id="KW-1185">Reference proteome</keyword>
<feature type="chain" id="PRO_5046831710" evidence="1">
    <location>
        <begin position="20"/>
        <end position="190"/>
    </location>
</feature>
<dbReference type="Gene3D" id="1.20.1260.10">
    <property type="match status" value="1"/>
</dbReference>
<dbReference type="PROSITE" id="PS51257">
    <property type="entry name" value="PROKAR_LIPOPROTEIN"/>
    <property type="match status" value="1"/>
</dbReference>
<evidence type="ECO:0000313" key="4">
    <source>
        <dbReference type="Proteomes" id="UP001595859"/>
    </source>
</evidence>
<dbReference type="EMBL" id="JBHSIS010000008">
    <property type="protein sequence ID" value="MFC4855760.1"/>
    <property type="molecule type" value="Genomic_DNA"/>
</dbReference>
<accession>A0ABV9S5M2</accession>
<dbReference type="InterPro" id="IPR012347">
    <property type="entry name" value="Ferritin-like"/>
</dbReference>
<dbReference type="Pfam" id="PF03713">
    <property type="entry name" value="DUF305"/>
    <property type="match status" value="1"/>
</dbReference>
<name>A0ABV9S5M2_9PSEU</name>
<keyword evidence="1" id="KW-0732">Signal</keyword>
<reference evidence="4" key="1">
    <citation type="journal article" date="2019" name="Int. J. Syst. Evol. Microbiol.">
        <title>The Global Catalogue of Microorganisms (GCM) 10K type strain sequencing project: providing services to taxonomists for standard genome sequencing and annotation.</title>
        <authorList>
            <consortium name="The Broad Institute Genomics Platform"/>
            <consortium name="The Broad Institute Genome Sequencing Center for Infectious Disease"/>
            <person name="Wu L."/>
            <person name="Ma J."/>
        </authorList>
    </citation>
    <scope>NUCLEOTIDE SEQUENCE [LARGE SCALE GENOMIC DNA]</scope>
    <source>
        <strain evidence="4">ZS-22-S1</strain>
    </source>
</reference>
<protein>
    <submittedName>
        <fullName evidence="3">DUF305 domain-containing protein</fullName>
    </submittedName>
</protein>
<evidence type="ECO:0000313" key="3">
    <source>
        <dbReference type="EMBL" id="MFC4855760.1"/>
    </source>
</evidence>
<dbReference type="RefSeq" id="WP_378057717.1">
    <property type="nucleotide sequence ID" value="NZ_JBHSIS010000008.1"/>
</dbReference>
<sequence>MKRWLLAILLLTLTGCGVGVTETTGASLSAPPPDGSYNDTDVMFLQMAVPQHEQGIEMARLAEERATRADVRDLAAAIAATQSDELTEMKDWLAEWNQPVAYDPDPNAHAGHGGMHGSDPEVLEVLRNTPAGPDFDVRFLNLLTGHQHGAVELARMAEKDGRHPDAKALAGRIIKSRTAQIQQMGKYLNS</sequence>
<dbReference type="PANTHER" id="PTHR36933:SF1">
    <property type="entry name" value="SLL0788 PROTEIN"/>
    <property type="match status" value="1"/>
</dbReference>
<dbReference type="InterPro" id="IPR005183">
    <property type="entry name" value="DUF305_CopM-like"/>
</dbReference>
<evidence type="ECO:0000259" key="2">
    <source>
        <dbReference type="Pfam" id="PF03713"/>
    </source>
</evidence>
<dbReference type="PANTHER" id="PTHR36933">
    <property type="entry name" value="SLL0788 PROTEIN"/>
    <property type="match status" value="1"/>
</dbReference>